<organism evidence="1 2">
    <name type="scientific">Saccharopolyspora flava</name>
    <dbReference type="NCBI Taxonomy" id="95161"/>
    <lineage>
        <taxon>Bacteria</taxon>
        <taxon>Bacillati</taxon>
        <taxon>Actinomycetota</taxon>
        <taxon>Actinomycetes</taxon>
        <taxon>Pseudonocardiales</taxon>
        <taxon>Pseudonocardiaceae</taxon>
        <taxon>Saccharopolyspora</taxon>
    </lineage>
</organism>
<dbReference type="Proteomes" id="UP000198852">
    <property type="component" value="Unassembled WGS sequence"/>
</dbReference>
<dbReference type="AlphaFoldDB" id="A0A1I6U446"/>
<evidence type="ECO:0008006" key="3">
    <source>
        <dbReference type="Google" id="ProtNLM"/>
    </source>
</evidence>
<name>A0A1I6U446_9PSEU</name>
<sequence length="75" mass="8374">MSSEARVARHYWLPIPHADGNGGTRHAFRGPRWLGTSTETAVCSEETPMAEPSEMDWIYYPTCPTCHATLKAELP</sequence>
<protein>
    <recommendedName>
        <fullName evidence="3">Zinc-finger</fullName>
    </recommendedName>
</protein>
<reference evidence="2" key="1">
    <citation type="submission" date="2016-10" db="EMBL/GenBank/DDBJ databases">
        <authorList>
            <person name="Varghese N."/>
            <person name="Submissions S."/>
        </authorList>
    </citation>
    <scope>NUCLEOTIDE SEQUENCE [LARGE SCALE GENOMIC DNA]</scope>
    <source>
        <strain evidence="2">DSM 44771</strain>
    </source>
</reference>
<dbReference type="STRING" id="95161.SAMN05660874_04542"/>
<evidence type="ECO:0000313" key="1">
    <source>
        <dbReference type="EMBL" id="SFS96047.1"/>
    </source>
</evidence>
<proteinExistence type="predicted"/>
<evidence type="ECO:0000313" key="2">
    <source>
        <dbReference type="Proteomes" id="UP000198852"/>
    </source>
</evidence>
<keyword evidence="2" id="KW-1185">Reference proteome</keyword>
<dbReference type="EMBL" id="FOZX01000009">
    <property type="protein sequence ID" value="SFS96047.1"/>
    <property type="molecule type" value="Genomic_DNA"/>
</dbReference>
<gene>
    <name evidence="1" type="ORF">SAMN05660874_04542</name>
</gene>
<dbReference type="OrthoDB" id="3696902at2"/>
<accession>A0A1I6U446</accession>